<feature type="non-terminal residue" evidence="2">
    <location>
        <position position="70"/>
    </location>
</feature>
<organism evidence="2">
    <name type="scientific">uncultured Friedmanniella sp</name>
    <dbReference type="NCBI Taxonomy" id="335381"/>
    <lineage>
        <taxon>Bacteria</taxon>
        <taxon>Bacillati</taxon>
        <taxon>Actinomycetota</taxon>
        <taxon>Actinomycetes</taxon>
        <taxon>Propionibacteriales</taxon>
        <taxon>Nocardioidaceae</taxon>
        <taxon>Friedmanniella</taxon>
        <taxon>environmental samples</taxon>
    </lineage>
</organism>
<feature type="non-terminal residue" evidence="2">
    <location>
        <position position="1"/>
    </location>
</feature>
<proteinExistence type="predicted"/>
<feature type="compositionally biased region" description="Basic and acidic residues" evidence="1">
    <location>
        <begin position="49"/>
        <end position="59"/>
    </location>
</feature>
<sequence length="70" mass="7838">EGNELDRRRSTVPCRSSRRARHGQRGVGGRHHRRHRHRGGAARCGHQRAGREGDPRLHPAGDPGVLTRPL</sequence>
<feature type="region of interest" description="Disordered" evidence="1">
    <location>
        <begin position="1"/>
        <end position="70"/>
    </location>
</feature>
<dbReference type="EMBL" id="CADCTT010000120">
    <property type="protein sequence ID" value="CAA9298357.1"/>
    <property type="molecule type" value="Genomic_DNA"/>
</dbReference>
<evidence type="ECO:0000313" key="2">
    <source>
        <dbReference type="EMBL" id="CAA9298357.1"/>
    </source>
</evidence>
<evidence type="ECO:0000256" key="1">
    <source>
        <dbReference type="SAM" id="MobiDB-lite"/>
    </source>
</evidence>
<reference evidence="2" key="1">
    <citation type="submission" date="2020-02" db="EMBL/GenBank/DDBJ databases">
        <authorList>
            <person name="Meier V. D."/>
        </authorList>
    </citation>
    <scope>NUCLEOTIDE SEQUENCE</scope>
    <source>
        <strain evidence="2">AVDCRST_MAG61</strain>
    </source>
</reference>
<dbReference type="AlphaFoldDB" id="A0A6J4K8T4"/>
<protein>
    <submittedName>
        <fullName evidence="2">Uncharacterized protein</fullName>
    </submittedName>
</protein>
<name>A0A6J4K8T4_9ACTN</name>
<feature type="compositionally biased region" description="Basic residues" evidence="1">
    <location>
        <begin position="16"/>
        <end position="48"/>
    </location>
</feature>
<accession>A0A6J4K8T4</accession>
<gene>
    <name evidence="2" type="ORF">AVDCRST_MAG61-929</name>
</gene>